<dbReference type="EnsemblMetazoa" id="CJA15771.1">
    <property type="protein sequence ID" value="CJA15771.1"/>
    <property type="gene ID" value="WBGene00134975"/>
</dbReference>
<keyword evidence="2" id="KW-0479">Metal-binding</keyword>
<reference evidence="14" key="1">
    <citation type="submission" date="2010-08" db="EMBL/GenBank/DDBJ databases">
        <authorList>
            <consortium name="Caenorhabditis japonica Sequencing Consortium"/>
            <person name="Wilson R.K."/>
        </authorList>
    </citation>
    <scope>NUCLEOTIDE SEQUENCE [LARGE SCALE GENOMIC DNA]</scope>
    <source>
        <strain evidence="14">DF5081</strain>
    </source>
</reference>
<dbReference type="SUPFAM" id="SSF57667">
    <property type="entry name" value="beta-beta-alpha zinc fingers"/>
    <property type="match status" value="1"/>
</dbReference>
<feature type="domain" description="C2H2-type" evidence="12">
    <location>
        <begin position="109"/>
        <end position="136"/>
    </location>
</feature>
<dbReference type="InterPro" id="IPR013087">
    <property type="entry name" value="Znf_C2H2_type"/>
</dbReference>
<keyword evidence="4 10" id="KW-0863">Zinc-finger</keyword>
<name>A0A8R1DXV7_CAEJA</name>
<feature type="domain" description="C2H2-type" evidence="12">
    <location>
        <begin position="137"/>
        <end position="164"/>
    </location>
</feature>
<dbReference type="GO" id="GO:0008270">
    <property type="term" value="F:zinc ion binding"/>
    <property type="evidence" value="ECO:0007669"/>
    <property type="project" value="UniProtKB-KW"/>
</dbReference>
<dbReference type="PROSITE" id="PS50157">
    <property type="entry name" value="ZINC_FINGER_C2H2_2"/>
    <property type="match status" value="2"/>
</dbReference>
<feature type="region of interest" description="Disordered" evidence="11">
    <location>
        <begin position="73"/>
        <end position="106"/>
    </location>
</feature>
<evidence type="ECO:0000259" key="12">
    <source>
        <dbReference type="PROSITE" id="PS50157"/>
    </source>
</evidence>
<evidence type="ECO:0000256" key="6">
    <source>
        <dbReference type="ARBA" id="ARBA00023015"/>
    </source>
</evidence>
<evidence type="ECO:0000256" key="9">
    <source>
        <dbReference type="ARBA" id="ARBA00023242"/>
    </source>
</evidence>
<keyword evidence="5" id="KW-0862">Zinc</keyword>
<dbReference type="Proteomes" id="UP000005237">
    <property type="component" value="Unassembled WGS sequence"/>
</dbReference>
<evidence type="ECO:0000256" key="8">
    <source>
        <dbReference type="ARBA" id="ARBA00023163"/>
    </source>
</evidence>
<dbReference type="PANTHER" id="PTHR24403:SF67">
    <property type="entry name" value="FI01116P-RELATED"/>
    <property type="match status" value="1"/>
</dbReference>
<feature type="compositionally biased region" description="Acidic residues" evidence="11">
    <location>
        <begin position="91"/>
        <end position="102"/>
    </location>
</feature>
<evidence type="ECO:0000256" key="7">
    <source>
        <dbReference type="ARBA" id="ARBA00023125"/>
    </source>
</evidence>
<evidence type="ECO:0000313" key="13">
    <source>
        <dbReference type="EnsemblMetazoa" id="CJA15771.1"/>
    </source>
</evidence>
<dbReference type="GO" id="GO:0005634">
    <property type="term" value="C:nucleus"/>
    <property type="evidence" value="ECO:0007669"/>
    <property type="project" value="UniProtKB-SubCell"/>
</dbReference>
<keyword evidence="14" id="KW-1185">Reference proteome</keyword>
<dbReference type="AlphaFoldDB" id="A0A8R1DXV7"/>
<evidence type="ECO:0000256" key="1">
    <source>
        <dbReference type="ARBA" id="ARBA00004123"/>
    </source>
</evidence>
<keyword evidence="3" id="KW-0677">Repeat</keyword>
<dbReference type="Gene3D" id="3.30.160.60">
    <property type="entry name" value="Classic Zinc Finger"/>
    <property type="match status" value="1"/>
</dbReference>
<keyword evidence="9" id="KW-0539">Nucleus</keyword>
<dbReference type="InterPro" id="IPR036236">
    <property type="entry name" value="Znf_C2H2_sf"/>
</dbReference>
<evidence type="ECO:0000256" key="4">
    <source>
        <dbReference type="ARBA" id="ARBA00022771"/>
    </source>
</evidence>
<dbReference type="Pfam" id="PF00096">
    <property type="entry name" value="zf-C2H2"/>
    <property type="match status" value="1"/>
</dbReference>
<evidence type="ECO:0000313" key="14">
    <source>
        <dbReference type="Proteomes" id="UP000005237"/>
    </source>
</evidence>
<comment type="subcellular location">
    <subcellularLocation>
        <location evidence="1">Nucleus</location>
    </subcellularLocation>
</comment>
<proteinExistence type="predicted"/>
<keyword evidence="6" id="KW-0805">Transcription regulation</keyword>
<evidence type="ECO:0000256" key="5">
    <source>
        <dbReference type="ARBA" id="ARBA00022833"/>
    </source>
</evidence>
<dbReference type="Pfam" id="PF16622">
    <property type="entry name" value="zf-C2H2_11"/>
    <property type="match status" value="1"/>
</dbReference>
<keyword evidence="8" id="KW-0804">Transcription</keyword>
<evidence type="ECO:0000256" key="3">
    <source>
        <dbReference type="ARBA" id="ARBA00022737"/>
    </source>
</evidence>
<dbReference type="PROSITE" id="PS00028">
    <property type="entry name" value="ZINC_FINGER_C2H2_1"/>
    <property type="match status" value="1"/>
</dbReference>
<dbReference type="GO" id="GO:0045944">
    <property type="term" value="P:positive regulation of transcription by RNA polymerase II"/>
    <property type="evidence" value="ECO:0007669"/>
    <property type="project" value="TreeGrafter"/>
</dbReference>
<accession>A0A8R1DXV7</accession>
<dbReference type="GO" id="GO:0003677">
    <property type="term" value="F:DNA binding"/>
    <property type="evidence" value="ECO:0007669"/>
    <property type="project" value="UniProtKB-KW"/>
</dbReference>
<reference evidence="13" key="2">
    <citation type="submission" date="2022-06" db="UniProtKB">
        <authorList>
            <consortium name="EnsemblMetazoa"/>
        </authorList>
    </citation>
    <scope>IDENTIFICATION</scope>
    <source>
        <strain evidence="13">DF5081</strain>
    </source>
</reference>
<evidence type="ECO:0000256" key="11">
    <source>
        <dbReference type="SAM" id="MobiDB-lite"/>
    </source>
</evidence>
<evidence type="ECO:0000256" key="2">
    <source>
        <dbReference type="ARBA" id="ARBA00022723"/>
    </source>
</evidence>
<dbReference type="PANTHER" id="PTHR24403">
    <property type="entry name" value="ZINC FINGER PROTEIN"/>
    <property type="match status" value="1"/>
</dbReference>
<evidence type="ECO:0000256" key="10">
    <source>
        <dbReference type="PROSITE-ProRule" id="PRU00042"/>
    </source>
</evidence>
<dbReference type="InterPro" id="IPR050688">
    <property type="entry name" value="Zinc_finger/UBP_domain"/>
</dbReference>
<dbReference type="SMART" id="SM00355">
    <property type="entry name" value="ZnF_C2H2"/>
    <property type="match status" value="2"/>
</dbReference>
<protein>
    <recommendedName>
        <fullName evidence="12">C2H2-type domain-containing protein</fullName>
    </recommendedName>
</protein>
<dbReference type="InterPro" id="IPR041697">
    <property type="entry name" value="Znf-C2H2_11"/>
</dbReference>
<organism evidence="13 14">
    <name type="scientific">Caenorhabditis japonica</name>
    <dbReference type="NCBI Taxonomy" id="281687"/>
    <lineage>
        <taxon>Eukaryota</taxon>
        <taxon>Metazoa</taxon>
        <taxon>Ecdysozoa</taxon>
        <taxon>Nematoda</taxon>
        <taxon>Chromadorea</taxon>
        <taxon>Rhabditida</taxon>
        <taxon>Rhabditina</taxon>
        <taxon>Rhabditomorpha</taxon>
        <taxon>Rhabditoidea</taxon>
        <taxon>Rhabditidae</taxon>
        <taxon>Peloderinae</taxon>
        <taxon>Caenorhabditis</taxon>
    </lineage>
</organism>
<sequence>MITMWNGSQEYSWSSENDFFDSYNLDSRVVALPDEYCHPPPDNQGPCVFATLRNVFSQPTNEDYELVYDELPDGPFFTHSPEQNQLHIPEDREEEEDDGDDGTEQKEVYPCTECNKKYTSERRLKHHLVMHRNREAYKCPTCGFCYQSPDSLRRHMKKVIECNPELNGTAVATGTENQEAPISEP</sequence>
<keyword evidence="7" id="KW-0238">DNA-binding</keyword>